<dbReference type="Pfam" id="PF04179">
    <property type="entry name" value="Init_tRNA_PT"/>
    <property type="match status" value="1"/>
</dbReference>
<feature type="domain" description="DUF6314" evidence="4">
    <location>
        <begin position="651"/>
        <end position="708"/>
    </location>
</feature>
<keyword evidence="6" id="KW-1185">Reference proteome</keyword>
<dbReference type="Pfam" id="PF19834">
    <property type="entry name" value="DUF6314"/>
    <property type="match status" value="2"/>
</dbReference>
<feature type="compositionally biased region" description="Polar residues" evidence="1">
    <location>
        <begin position="521"/>
        <end position="534"/>
    </location>
</feature>
<sequence>MAQPLTQSDLIFPTASLSISSTLSSLKRSTLSIHNRLSSIISDSKFVGSVSHTYGLPLVANERCGSWYIPLEKKVGSAYFKSTDGHTNEWSFSLRRLNMQILDIIEEFGGCVIVDSTRRGKSMPDALSKTIPIWCCVLNRALFSDSGPHELYTPPTAISKSEHAQMEKRMSAFLKQFLDICKPDLPELRSKLKKPLRPIWVMQNSTLPENPPEFHEFCPIVLCTASRRVHGGEMSEGGYIQGAADDHEAWAQGLTPPIFWKHKEELLGTNEGDLPDLIGQLAKQEKGPDVVPIVIKPTQTLFISSSGNVNLQGFNVVISCTPEPLSTTRKEDLKKKYLHLRCATNKLGSRDLRTQLLHLPSFFSSLSTSPNKDKILICCPTGKDFSIGVALAVLCLYTKEDGTIDLTGTVAKLNKTFIKQRLTWISNSGAGLNPSRETLKAINAFLMPDPSTSPPSPPPGLNSTLIYTGLEDSQDPLNPKISKPEDSPVTLHSSLPKTLFHTLQTTSAPWPFTRTLTSALPTHPSGTVTGTATFTPYTPPTSISTPSSEAHPMLLYAEEGEFVTTTNLRFTARQKYIYALNKMLNSTDGTESAETPEDEYISVYFHSETAGLDGLFVEMGPLSLIPVPGGSSHETPSEPKVMQGSEEEVWEAQNREQHLCGADLYTAFWKFGGGMAGSADEGEAKWWEVRYKVKGPKKDYVSRTRYSRA</sequence>
<evidence type="ECO:0000259" key="2">
    <source>
        <dbReference type="Pfam" id="PF04179"/>
    </source>
</evidence>
<feature type="domain" description="DUF6314" evidence="4">
    <location>
        <begin position="509"/>
        <end position="581"/>
    </location>
</feature>
<reference evidence="5" key="1">
    <citation type="journal article" date="2020" name="Stud. Mycol.">
        <title>101 Dothideomycetes genomes: a test case for predicting lifestyles and emergence of pathogens.</title>
        <authorList>
            <person name="Haridas S."/>
            <person name="Albert R."/>
            <person name="Binder M."/>
            <person name="Bloem J."/>
            <person name="Labutti K."/>
            <person name="Salamov A."/>
            <person name="Andreopoulos B."/>
            <person name="Baker S."/>
            <person name="Barry K."/>
            <person name="Bills G."/>
            <person name="Bluhm B."/>
            <person name="Cannon C."/>
            <person name="Castanera R."/>
            <person name="Culley D."/>
            <person name="Daum C."/>
            <person name="Ezra D."/>
            <person name="Gonzalez J."/>
            <person name="Henrissat B."/>
            <person name="Kuo A."/>
            <person name="Liang C."/>
            <person name="Lipzen A."/>
            <person name="Lutzoni F."/>
            <person name="Magnuson J."/>
            <person name="Mondo S."/>
            <person name="Nolan M."/>
            <person name="Ohm R."/>
            <person name="Pangilinan J."/>
            <person name="Park H.-J."/>
            <person name="Ramirez L."/>
            <person name="Alfaro M."/>
            <person name="Sun H."/>
            <person name="Tritt A."/>
            <person name="Yoshinaga Y."/>
            <person name="Zwiers L.-H."/>
            <person name="Turgeon B."/>
            <person name="Goodwin S."/>
            <person name="Spatafora J."/>
            <person name="Crous P."/>
            <person name="Grigoriev I."/>
        </authorList>
    </citation>
    <scope>NUCLEOTIDE SEQUENCE</scope>
    <source>
        <strain evidence="5">CBS 123094</strain>
    </source>
</reference>
<feature type="domain" description="Rit1 DUSP-like" evidence="2">
    <location>
        <begin position="336"/>
        <end position="446"/>
    </location>
</feature>
<proteinExistence type="predicted"/>
<dbReference type="InterPro" id="IPR033449">
    <property type="entry name" value="Rit1_N"/>
</dbReference>
<protein>
    <recommendedName>
        <fullName evidence="7">Initiator tRNA phosphoribosyl transferase</fullName>
    </recommendedName>
</protein>
<dbReference type="AlphaFoldDB" id="A0A6A5WUY4"/>
<dbReference type="Proteomes" id="UP000799779">
    <property type="component" value="Unassembled WGS sequence"/>
</dbReference>
<evidence type="ECO:0000259" key="3">
    <source>
        <dbReference type="Pfam" id="PF17184"/>
    </source>
</evidence>
<name>A0A6A5WUY4_9PLEO</name>
<dbReference type="Pfam" id="PF17184">
    <property type="entry name" value="Rit1_C"/>
    <property type="match status" value="1"/>
</dbReference>
<gene>
    <name evidence="5" type="ORF">P154DRAFT_485242</name>
</gene>
<dbReference type="PANTHER" id="PTHR31811">
    <property type="entry name" value="TRNA A64-2'-O-RIBOSYLPHOSPHATE TRANSFERASE"/>
    <property type="match status" value="1"/>
</dbReference>
<dbReference type="GO" id="GO:0019988">
    <property type="term" value="P:charged-tRNA amino acid modification"/>
    <property type="evidence" value="ECO:0007669"/>
    <property type="project" value="InterPro"/>
</dbReference>
<evidence type="ECO:0000256" key="1">
    <source>
        <dbReference type="SAM" id="MobiDB-lite"/>
    </source>
</evidence>
<dbReference type="GO" id="GO:0005737">
    <property type="term" value="C:cytoplasm"/>
    <property type="evidence" value="ECO:0007669"/>
    <property type="project" value="TreeGrafter"/>
</dbReference>
<dbReference type="InterPro" id="IPR033421">
    <property type="entry name" value="Rit1_DUSP-like"/>
</dbReference>
<dbReference type="InterPro" id="IPR045632">
    <property type="entry name" value="DUF6314"/>
</dbReference>
<evidence type="ECO:0000259" key="4">
    <source>
        <dbReference type="Pfam" id="PF19834"/>
    </source>
</evidence>
<dbReference type="PANTHER" id="PTHR31811:SF0">
    <property type="entry name" value="TRNA A64-2'-O-RIBOSYLPHOSPHATE TRANSFERASE"/>
    <property type="match status" value="1"/>
</dbReference>
<accession>A0A6A5WUY4</accession>
<evidence type="ECO:0008006" key="7">
    <source>
        <dbReference type="Google" id="ProtNLM"/>
    </source>
</evidence>
<dbReference type="EMBL" id="ML977567">
    <property type="protein sequence ID" value="KAF2004539.1"/>
    <property type="molecule type" value="Genomic_DNA"/>
</dbReference>
<evidence type="ECO:0000313" key="5">
    <source>
        <dbReference type="EMBL" id="KAF2004539.1"/>
    </source>
</evidence>
<evidence type="ECO:0000313" key="6">
    <source>
        <dbReference type="Proteomes" id="UP000799779"/>
    </source>
</evidence>
<dbReference type="InterPro" id="IPR007306">
    <property type="entry name" value="Rit1"/>
</dbReference>
<organism evidence="5 6">
    <name type="scientific">Amniculicola lignicola CBS 123094</name>
    <dbReference type="NCBI Taxonomy" id="1392246"/>
    <lineage>
        <taxon>Eukaryota</taxon>
        <taxon>Fungi</taxon>
        <taxon>Dikarya</taxon>
        <taxon>Ascomycota</taxon>
        <taxon>Pezizomycotina</taxon>
        <taxon>Dothideomycetes</taxon>
        <taxon>Pleosporomycetidae</taxon>
        <taxon>Pleosporales</taxon>
        <taxon>Amniculicolaceae</taxon>
        <taxon>Amniculicola</taxon>
    </lineage>
</organism>
<feature type="domain" description="Rit1 N-terminal" evidence="3">
    <location>
        <begin position="26"/>
        <end position="282"/>
    </location>
</feature>
<dbReference type="GO" id="GO:0043399">
    <property type="term" value="F:tRNA adenosine(64)-2'-O-ribosylphosphate transferase activity"/>
    <property type="evidence" value="ECO:0007669"/>
    <property type="project" value="InterPro"/>
</dbReference>
<feature type="region of interest" description="Disordered" evidence="1">
    <location>
        <begin position="521"/>
        <end position="546"/>
    </location>
</feature>
<dbReference type="OrthoDB" id="45256at2759"/>